<evidence type="ECO:0000313" key="3">
    <source>
        <dbReference type="Proteomes" id="UP001190700"/>
    </source>
</evidence>
<reference evidence="2 3" key="1">
    <citation type="journal article" date="2015" name="Genome Biol. Evol.">
        <title>Comparative Genomics of a Bacterivorous Green Alga Reveals Evolutionary Causalities and Consequences of Phago-Mixotrophic Mode of Nutrition.</title>
        <authorList>
            <person name="Burns J.A."/>
            <person name="Paasch A."/>
            <person name="Narechania A."/>
            <person name="Kim E."/>
        </authorList>
    </citation>
    <scope>NUCLEOTIDE SEQUENCE [LARGE SCALE GENOMIC DNA]</scope>
    <source>
        <strain evidence="2 3">PLY_AMNH</strain>
    </source>
</reference>
<dbReference type="InterPro" id="IPR000477">
    <property type="entry name" value="RT_dom"/>
</dbReference>
<dbReference type="EMBL" id="LGRX02010945">
    <property type="protein sequence ID" value="KAK3269450.1"/>
    <property type="molecule type" value="Genomic_DNA"/>
</dbReference>
<name>A0AAE0L2L9_9CHLO</name>
<organism evidence="2 3">
    <name type="scientific">Cymbomonas tetramitiformis</name>
    <dbReference type="NCBI Taxonomy" id="36881"/>
    <lineage>
        <taxon>Eukaryota</taxon>
        <taxon>Viridiplantae</taxon>
        <taxon>Chlorophyta</taxon>
        <taxon>Pyramimonadophyceae</taxon>
        <taxon>Pyramimonadales</taxon>
        <taxon>Pyramimonadaceae</taxon>
        <taxon>Cymbomonas</taxon>
    </lineage>
</organism>
<proteinExistence type="predicted"/>
<gene>
    <name evidence="2" type="ORF">CYMTET_22111</name>
</gene>
<sequence>MEDFLVLTANTVEALRIHELASRVSDRLGIGRIEKKGLREPTQLTEHLGMEVNLAAGQFCVTLRRTTLVPKRFSTKHLSKDARLPERRLAGYTCLCQSLYLAVPPVRLYLRGRVLLRPPYQAGVGLEGEAHEAGMGRGGVVFASTGPEPVALSSMNRQEHPKAILSCVKRPSHWKAISACTSIFKSPKCEDRD</sequence>
<comment type="caution">
    <text evidence="2">The sequence shown here is derived from an EMBL/GenBank/DDBJ whole genome shotgun (WGS) entry which is preliminary data.</text>
</comment>
<protein>
    <recommendedName>
        <fullName evidence="1">Reverse transcriptase domain-containing protein</fullName>
    </recommendedName>
</protein>
<dbReference type="Proteomes" id="UP001190700">
    <property type="component" value="Unassembled WGS sequence"/>
</dbReference>
<accession>A0AAE0L2L9</accession>
<feature type="domain" description="Reverse transcriptase" evidence="1">
    <location>
        <begin position="1"/>
        <end position="52"/>
    </location>
</feature>
<evidence type="ECO:0000313" key="2">
    <source>
        <dbReference type="EMBL" id="KAK3269450.1"/>
    </source>
</evidence>
<evidence type="ECO:0000259" key="1">
    <source>
        <dbReference type="PROSITE" id="PS50878"/>
    </source>
</evidence>
<keyword evidence="3" id="KW-1185">Reference proteome</keyword>
<dbReference type="PROSITE" id="PS50878">
    <property type="entry name" value="RT_POL"/>
    <property type="match status" value="1"/>
</dbReference>
<dbReference type="AlphaFoldDB" id="A0AAE0L2L9"/>